<gene>
    <name evidence="1" type="ORF">NIES2119_29185</name>
</gene>
<evidence type="ECO:0000313" key="1">
    <source>
        <dbReference type="EMBL" id="OKH31284.1"/>
    </source>
</evidence>
<dbReference type="AlphaFoldDB" id="A0A1U7I541"/>
<dbReference type="STRING" id="454136.NIES2119_29185"/>
<proteinExistence type="predicted"/>
<accession>A0A1U7I541</accession>
<evidence type="ECO:0000313" key="2">
    <source>
        <dbReference type="Proteomes" id="UP000185860"/>
    </source>
</evidence>
<dbReference type="RefSeq" id="WP_073596996.1">
    <property type="nucleotide sequence ID" value="NZ_MRCE01000052.1"/>
</dbReference>
<dbReference type="EMBL" id="MRCE01000052">
    <property type="protein sequence ID" value="OKH31284.1"/>
    <property type="molecule type" value="Genomic_DNA"/>
</dbReference>
<organism evidence="1 2">
    <name type="scientific">[Phormidium ambiguum] IAM M-71</name>
    <dbReference type="NCBI Taxonomy" id="454136"/>
    <lineage>
        <taxon>Bacteria</taxon>
        <taxon>Bacillati</taxon>
        <taxon>Cyanobacteriota</taxon>
        <taxon>Cyanophyceae</taxon>
        <taxon>Oscillatoriophycideae</taxon>
        <taxon>Aerosakkonematales</taxon>
        <taxon>Aerosakkonemataceae</taxon>
        <taxon>Floridanema</taxon>
    </lineage>
</organism>
<protein>
    <submittedName>
        <fullName evidence="1">Uncharacterized protein</fullName>
    </submittedName>
</protein>
<name>A0A1U7I541_9CYAN</name>
<dbReference type="OrthoDB" id="2643721at2"/>
<dbReference type="Proteomes" id="UP000185860">
    <property type="component" value="Unassembled WGS sequence"/>
</dbReference>
<comment type="caution">
    <text evidence="1">The sequence shown here is derived from an EMBL/GenBank/DDBJ whole genome shotgun (WGS) entry which is preliminary data.</text>
</comment>
<sequence length="447" mass="46782">MPANYEQPTYLDKRLRYFDGQFLKDQDFIDEQKYHVDRTRRLSRSLQVSGISEGLAVTVAGNDRVTVNPGTGADSKGRLIVLATPEDVSLVSYRNQTVSLLISYQEIEADRAQEGTEGNRRWHEKPLIQVASPETTAVSEAIVLANLNVDKDGVVKVDNSVRQYSGVYLPAAGGKGPILRSGGDGASNKAVLTGDLSVSGTLEVNSLSIGSGGINLSNAEINGNLTASGSITGSSLSVGSGNITAGSATISGNLTAGSATVSGNLTADSATINSNLTAGSATINGNLTTSGSITGSSLSLGSGNITAGDLSVGRITCQNVRAQVVASNKVSTAALNWVDLPDMSITVTTGNNPVLIMFKGGGAQGGAGLVRGRFRLLVDDVEKAMTLHEFHNSGWELRDVMLNWVEVLSAGQHTIKVQWFTQHNTGAASTMSLCFYGDTRSIIVVEL</sequence>
<reference evidence="1 2" key="1">
    <citation type="submission" date="2016-11" db="EMBL/GenBank/DDBJ databases">
        <title>Draft Genome Sequences of Nine Cyanobacterial Strains from Diverse Habitats.</title>
        <authorList>
            <person name="Zhu T."/>
            <person name="Hou S."/>
            <person name="Lu X."/>
            <person name="Hess W.R."/>
        </authorList>
    </citation>
    <scope>NUCLEOTIDE SEQUENCE [LARGE SCALE GENOMIC DNA]</scope>
    <source>
        <strain evidence="1 2">IAM M-71</strain>
    </source>
</reference>